<dbReference type="AlphaFoldDB" id="A0A0E9RA38"/>
<proteinExistence type="predicted"/>
<sequence length="38" mass="4571">MLLKNNLVCEYTANKLPITDTEGCQVRLEWERRTMTWN</sequence>
<dbReference type="EMBL" id="GBXM01083257">
    <property type="protein sequence ID" value="JAH25320.1"/>
    <property type="molecule type" value="Transcribed_RNA"/>
</dbReference>
<protein>
    <submittedName>
        <fullName evidence="1">Uncharacterized protein</fullName>
    </submittedName>
</protein>
<name>A0A0E9RA38_ANGAN</name>
<reference evidence="1" key="2">
    <citation type="journal article" date="2015" name="Fish Shellfish Immunol.">
        <title>Early steps in the European eel (Anguilla anguilla)-Vibrio vulnificus interaction in the gills: Role of the RtxA13 toxin.</title>
        <authorList>
            <person name="Callol A."/>
            <person name="Pajuelo D."/>
            <person name="Ebbesson L."/>
            <person name="Teles M."/>
            <person name="MacKenzie S."/>
            <person name="Amaro C."/>
        </authorList>
    </citation>
    <scope>NUCLEOTIDE SEQUENCE</scope>
</reference>
<dbReference type="EMBL" id="GBXM01072739">
    <property type="protein sequence ID" value="JAH35838.1"/>
    <property type="molecule type" value="Transcribed_RNA"/>
</dbReference>
<accession>A0A0E9RA38</accession>
<evidence type="ECO:0000313" key="1">
    <source>
        <dbReference type="EMBL" id="JAH25320.1"/>
    </source>
</evidence>
<reference evidence="1" key="1">
    <citation type="submission" date="2014-11" db="EMBL/GenBank/DDBJ databases">
        <authorList>
            <person name="Amaro Gonzalez C."/>
        </authorList>
    </citation>
    <scope>NUCLEOTIDE SEQUENCE</scope>
</reference>
<organism evidence="1">
    <name type="scientific">Anguilla anguilla</name>
    <name type="common">European freshwater eel</name>
    <name type="synonym">Muraena anguilla</name>
    <dbReference type="NCBI Taxonomy" id="7936"/>
    <lineage>
        <taxon>Eukaryota</taxon>
        <taxon>Metazoa</taxon>
        <taxon>Chordata</taxon>
        <taxon>Craniata</taxon>
        <taxon>Vertebrata</taxon>
        <taxon>Euteleostomi</taxon>
        <taxon>Actinopterygii</taxon>
        <taxon>Neopterygii</taxon>
        <taxon>Teleostei</taxon>
        <taxon>Anguilliformes</taxon>
        <taxon>Anguillidae</taxon>
        <taxon>Anguilla</taxon>
    </lineage>
</organism>